<dbReference type="NCBIfam" id="TIGR00478">
    <property type="entry name" value="tly"/>
    <property type="match status" value="1"/>
</dbReference>
<proteinExistence type="inferred from homology"/>
<organism evidence="5 6">
    <name type="scientific">Desulfuromonas thiophila</name>
    <dbReference type="NCBI Taxonomy" id="57664"/>
    <lineage>
        <taxon>Bacteria</taxon>
        <taxon>Pseudomonadati</taxon>
        <taxon>Thermodesulfobacteriota</taxon>
        <taxon>Desulfuromonadia</taxon>
        <taxon>Desulfuromonadales</taxon>
        <taxon>Desulfuromonadaceae</taxon>
        <taxon>Desulfuromonas</taxon>
    </lineage>
</organism>
<dbReference type="Pfam" id="PF01479">
    <property type="entry name" value="S4"/>
    <property type="match status" value="1"/>
</dbReference>
<dbReference type="Proteomes" id="UP000243205">
    <property type="component" value="Unassembled WGS sequence"/>
</dbReference>
<dbReference type="AlphaFoldDB" id="A0A1G7CYM6"/>
<keyword evidence="5" id="KW-0489">Methyltransferase</keyword>
<dbReference type="PANTHER" id="PTHR32319">
    <property type="entry name" value="BACTERIAL HEMOLYSIN-LIKE PROTEIN"/>
    <property type="match status" value="1"/>
</dbReference>
<dbReference type="InterPro" id="IPR004538">
    <property type="entry name" value="Hemolysin_A/TlyA"/>
</dbReference>
<dbReference type="CDD" id="cd00165">
    <property type="entry name" value="S4"/>
    <property type="match status" value="1"/>
</dbReference>
<dbReference type="SUPFAM" id="SSF55174">
    <property type="entry name" value="Alpha-L RNA-binding motif"/>
    <property type="match status" value="1"/>
</dbReference>
<dbReference type="GO" id="GO:0008168">
    <property type="term" value="F:methyltransferase activity"/>
    <property type="evidence" value="ECO:0007669"/>
    <property type="project" value="UniProtKB-KW"/>
</dbReference>
<evidence type="ECO:0000256" key="2">
    <source>
        <dbReference type="ARBA" id="ARBA00029460"/>
    </source>
</evidence>
<dbReference type="InterPro" id="IPR002877">
    <property type="entry name" value="RNA_MeTrfase_FtsJ_dom"/>
</dbReference>
<dbReference type="PIRSF" id="PIRSF005578">
    <property type="entry name" value="TlyA"/>
    <property type="match status" value="1"/>
</dbReference>
<keyword evidence="5" id="KW-0808">Transferase</keyword>
<evidence type="ECO:0000256" key="1">
    <source>
        <dbReference type="ARBA" id="ARBA00022884"/>
    </source>
</evidence>
<evidence type="ECO:0000256" key="3">
    <source>
        <dbReference type="PROSITE-ProRule" id="PRU00182"/>
    </source>
</evidence>
<dbReference type="InterPro" id="IPR002942">
    <property type="entry name" value="S4_RNA-bd"/>
</dbReference>
<protein>
    <submittedName>
        <fullName evidence="5">23S rRNA (Cytidine1920-2'-O)/16S rRNA (Cytidine1409-2'-O)-methyltransferase</fullName>
    </submittedName>
</protein>
<accession>A0A1G7CYM6</accession>
<dbReference type="Gene3D" id="3.40.50.150">
    <property type="entry name" value="Vaccinia Virus protein VP39"/>
    <property type="match status" value="1"/>
</dbReference>
<dbReference type="RefSeq" id="WP_092079083.1">
    <property type="nucleotide sequence ID" value="NZ_FNAQ01000011.1"/>
</dbReference>
<keyword evidence="1 3" id="KW-0694">RNA-binding</keyword>
<dbReference type="STRING" id="57664.SAMN05661003_11142"/>
<dbReference type="SUPFAM" id="SSF53335">
    <property type="entry name" value="S-adenosyl-L-methionine-dependent methyltransferases"/>
    <property type="match status" value="1"/>
</dbReference>
<dbReference type="Pfam" id="PF01728">
    <property type="entry name" value="FtsJ"/>
    <property type="match status" value="1"/>
</dbReference>
<dbReference type="InterPro" id="IPR029063">
    <property type="entry name" value="SAM-dependent_MTases_sf"/>
</dbReference>
<dbReference type="Gene3D" id="3.10.290.10">
    <property type="entry name" value="RNA-binding S4 domain"/>
    <property type="match status" value="1"/>
</dbReference>
<name>A0A1G7CYM6_9BACT</name>
<evidence type="ECO:0000313" key="6">
    <source>
        <dbReference type="Proteomes" id="UP000243205"/>
    </source>
</evidence>
<sequence length="250" mass="26601">MKERLDKVLVSRGLCGSRERARALIMAGQVLVNETVCDKAGTRIADDAALRLRGADLPYVSRGGLKLAEALRRFELVVSGRVAIDVGASTGGFTDCLLQQGASRVYAVDVGYGQLAWSLRSDDRVVNLERTHICALSATELQPRPDLAVIDASFISLEKIVPATLALLLRPCDLVALIKPQFEVGAGRVGKGGIVRDGCLHDEVIERIQAFIVAQGGSVAGLCDSPVLGAKGNREFLLHARFATDKAGAP</sequence>
<dbReference type="PROSITE" id="PS50889">
    <property type="entry name" value="S4"/>
    <property type="match status" value="1"/>
</dbReference>
<dbReference type="PANTHER" id="PTHR32319:SF0">
    <property type="entry name" value="BACTERIAL HEMOLYSIN-LIKE PROTEIN"/>
    <property type="match status" value="1"/>
</dbReference>
<dbReference type="GO" id="GO:0003723">
    <property type="term" value="F:RNA binding"/>
    <property type="evidence" value="ECO:0007669"/>
    <property type="project" value="UniProtKB-KW"/>
</dbReference>
<dbReference type="GO" id="GO:0032259">
    <property type="term" value="P:methylation"/>
    <property type="evidence" value="ECO:0007669"/>
    <property type="project" value="UniProtKB-KW"/>
</dbReference>
<dbReference type="SMART" id="SM00363">
    <property type="entry name" value="S4"/>
    <property type="match status" value="1"/>
</dbReference>
<evidence type="ECO:0000259" key="4">
    <source>
        <dbReference type="SMART" id="SM00363"/>
    </source>
</evidence>
<dbReference type="EMBL" id="FNAQ01000011">
    <property type="protein sequence ID" value="SDE44379.1"/>
    <property type="molecule type" value="Genomic_DNA"/>
</dbReference>
<comment type="similarity">
    <text evidence="2">Belongs to the TlyA family.</text>
</comment>
<dbReference type="OrthoDB" id="9784736at2"/>
<evidence type="ECO:0000313" key="5">
    <source>
        <dbReference type="EMBL" id="SDE44379.1"/>
    </source>
</evidence>
<reference evidence="6" key="1">
    <citation type="submission" date="2016-10" db="EMBL/GenBank/DDBJ databases">
        <authorList>
            <person name="Varghese N."/>
            <person name="Submissions S."/>
        </authorList>
    </citation>
    <scope>NUCLEOTIDE SEQUENCE [LARGE SCALE GENOMIC DNA]</scope>
    <source>
        <strain evidence="6">DSM 8987</strain>
    </source>
</reference>
<keyword evidence="6" id="KW-1185">Reference proteome</keyword>
<dbReference type="InterPro" id="IPR036986">
    <property type="entry name" value="S4_RNA-bd_sf"/>
</dbReference>
<feature type="domain" description="RNA-binding S4" evidence="4">
    <location>
        <begin position="3"/>
        <end position="68"/>
    </location>
</feature>
<dbReference type="InterPro" id="IPR047048">
    <property type="entry name" value="TlyA"/>
</dbReference>
<gene>
    <name evidence="5" type="ORF">SAMN05661003_11142</name>
</gene>